<dbReference type="InterPro" id="IPR001910">
    <property type="entry name" value="Inosine/uridine_hydrolase_dom"/>
</dbReference>
<dbReference type="Pfam" id="PF01156">
    <property type="entry name" value="IU_nuc_hydro"/>
    <property type="match status" value="1"/>
</dbReference>
<dbReference type="GO" id="GO:0005829">
    <property type="term" value="C:cytosol"/>
    <property type="evidence" value="ECO:0007669"/>
    <property type="project" value="TreeGrafter"/>
</dbReference>
<dbReference type="SUPFAM" id="SSF53590">
    <property type="entry name" value="Nucleoside hydrolase"/>
    <property type="match status" value="1"/>
</dbReference>
<dbReference type="Proteomes" id="UP000011016">
    <property type="component" value="Unassembled WGS sequence"/>
</dbReference>
<reference evidence="5 6" key="1">
    <citation type="journal article" date="2012" name="J. Bacteriol.">
        <title>Draft Genome Sequence of Turicella otitidis ATCC 51513, Isolated from Middle Ear Fluid from a Child with Otitis Media.</title>
        <authorList>
            <person name="Brinkrolf K."/>
            <person name="Schneider J."/>
            <person name="Knecht M."/>
            <person name="Ruckert C."/>
            <person name="Tauch A."/>
        </authorList>
    </citation>
    <scope>NUCLEOTIDE SEQUENCE [LARGE SCALE GENOMIC DNA]</scope>
    <source>
        <strain evidence="5 6">ATCC 51513</strain>
    </source>
</reference>
<feature type="compositionally biased region" description="Basic residues" evidence="3">
    <location>
        <begin position="231"/>
        <end position="242"/>
    </location>
</feature>
<evidence type="ECO:0000256" key="3">
    <source>
        <dbReference type="SAM" id="MobiDB-lite"/>
    </source>
</evidence>
<proteinExistence type="predicted"/>
<protein>
    <submittedName>
        <fullName evidence="5">Pyrimidine-specific ribonucleoside hydrolase</fullName>
    </submittedName>
</protein>
<evidence type="ECO:0000313" key="5">
    <source>
        <dbReference type="EMBL" id="CCI83139.1"/>
    </source>
</evidence>
<evidence type="ECO:0000256" key="2">
    <source>
        <dbReference type="ARBA" id="ARBA00023295"/>
    </source>
</evidence>
<feature type="compositionally biased region" description="Basic and acidic residues" evidence="3">
    <location>
        <begin position="256"/>
        <end position="271"/>
    </location>
</feature>
<gene>
    <name evidence="5" type="ORF">BN46_0391</name>
</gene>
<dbReference type="InterPro" id="IPR023186">
    <property type="entry name" value="IUNH"/>
</dbReference>
<feature type="compositionally biased region" description="Basic and acidic residues" evidence="3">
    <location>
        <begin position="295"/>
        <end position="306"/>
    </location>
</feature>
<dbReference type="EMBL" id="CAJZ01000053">
    <property type="protein sequence ID" value="CCI83139.1"/>
    <property type="molecule type" value="Genomic_DNA"/>
</dbReference>
<feature type="compositionally biased region" description="Basic and acidic residues" evidence="3">
    <location>
        <begin position="42"/>
        <end position="52"/>
    </location>
</feature>
<dbReference type="GO" id="GO:0008477">
    <property type="term" value="F:purine nucleosidase activity"/>
    <property type="evidence" value="ECO:0007669"/>
    <property type="project" value="TreeGrafter"/>
</dbReference>
<dbReference type="PANTHER" id="PTHR12304">
    <property type="entry name" value="INOSINE-URIDINE PREFERRING NUCLEOSIDE HYDROLASE"/>
    <property type="match status" value="1"/>
</dbReference>
<feature type="region of interest" description="Disordered" evidence="3">
    <location>
        <begin position="1"/>
        <end position="307"/>
    </location>
</feature>
<keyword evidence="2" id="KW-0326">Glycosidase</keyword>
<dbReference type="AlphaFoldDB" id="I7LBI6"/>
<feature type="compositionally biased region" description="Basic residues" evidence="3">
    <location>
        <begin position="171"/>
        <end position="196"/>
    </location>
</feature>
<evidence type="ECO:0000313" key="6">
    <source>
        <dbReference type="Proteomes" id="UP000011016"/>
    </source>
</evidence>
<dbReference type="InterPro" id="IPR036452">
    <property type="entry name" value="Ribo_hydro-like"/>
</dbReference>
<organism evidence="5 6">
    <name type="scientific">Corynebacterium otitidis ATCC 51513</name>
    <dbReference type="NCBI Taxonomy" id="883169"/>
    <lineage>
        <taxon>Bacteria</taxon>
        <taxon>Bacillati</taxon>
        <taxon>Actinomycetota</taxon>
        <taxon>Actinomycetes</taxon>
        <taxon>Mycobacteriales</taxon>
        <taxon>Corynebacteriaceae</taxon>
        <taxon>Corynebacterium</taxon>
    </lineage>
</organism>
<keyword evidence="1 5" id="KW-0378">Hydrolase</keyword>
<feature type="domain" description="Inosine/uridine-preferring nucleoside hydrolase" evidence="4">
    <location>
        <begin position="317"/>
        <end position="615"/>
    </location>
</feature>
<sequence length="630" mass="68813">MRHGRLRSAPGLHLPPPRRAEAARDVRGAAPPRRGARRRRGARGELHPRARGIEPQALLHLPSARHAQGEGRVRRRELHLRQGRRGHRRDAHRAGRRVRRRGHHRAAVQGERPGAVQLAGEGGARRGRRRNRRVGAGAALLGDREDRPRRGPRRRGARLPDGEPVLPRLHGPARRRGVRGAPHRLRRRGHRRRHGARPPVCGGDLRGHEPHLRGGAPQRGVLRPRSGGRPLRTHRPRRVRRAGPRDGGLRLRRRAALRDGQRRGPHPRDPARVASGGDRARRPAPGPERSGPGAARRDDDVARPICERPSTTVTKKIILDLDTGIDDALAIAYALGSPELELIGITGTYGNVLVEQGQRNSLALLDLLGHPEVPVYPGVPHASAADGFEVLEISQFIHGKNGIGDVEVPDSDRAVEDTPAPDFIIESVKKYGDELVYVPTGPSTNLAAALKKDPSIAEEITVVLMGGALTVPGNVAEWAEANINQDPEASNEMFRTVKDATMVGLDVTLQTLLTYEDTKIWRELGTRAATAFADITDYYIKAYETTSPYLGGCGLHDPLAVGVAADPSLVDVLPINLKVDTEGETRGRTIGDEERLNDKTKNAKVAVGVDVDRFLKEFMARIGAVLEAAD</sequence>
<comment type="caution">
    <text evidence="5">The sequence shown here is derived from an EMBL/GenBank/DDBJ whole genome shotgun (WGS) entry which is preliminary data.</text>
</comment>
<evidence type="ECO:0000259" key="4">
    <source>
        <dbReference type="Pfam" id="PF01156"/>
    </source>
</evidence>
<name>I7LBI6_9CORY</name>
<dbReference type="PANTHER" id="PTHR12304:SF4">
    <property type="entry name" value="URIDINE NUCLEOSIDASE"/>
    <property type="match status" value="1"/>
</dbReference>
<feature type="compositionally biased region" description="Basic residues" evidence="3">
    <location>
        <begin position="73"/>
        <end position="106"/>
    </location>
</feature>
<dbReference type="CDD" id="cd02650">
    <property type="entry name" value="nuc_hydro_CaPnhB"/>
    <property type="match status" value="1"/>
</dbReference>
<evidence type="ECO:0000256" key="1">
    <source>
        <dbReference type="ARBA" id="ARBA00022801"/>
    </source>
</evidence>
<dbReference type="GO" id="GO:0006152">
    <property type="term" value="P:purine nucleoside catabolic process"/>
    <property type="evidence" value="ECO:0007669"/>
    <property type="project" value="TreeGrafter"/>
</dbReference>
<dbReference type="Gene3D" id="3.90.245.10">
    <property type="entry name" value="Ribonucleoside hydrolase-like"/>
    <property type="match status" value="1"/>
</dbReference>
<accession>I7LBI6</accession>
<feature type="compositionally biased region" description="Basic and acidic residues" evidence="3">
    <location>
        <begin position="18"/>
        <end position="27"/>
    </location>
</feature>